<dbReference type="OrthoDB" id="201595at2759"/>
<reference evidence="11" key="1">
    <citation type="journal article" date="2021" name="Evol. Appl.">
        <title>The genome of the Pyrenean desman and the effects of bottlenecks and inbreeding on the genomic landscape of an endangered species.</title>
        <authorList>
            <person name="Escoda L."/>
            <person name="Castresana J."/>
        </authorList>
    </citation>
    <scope>NUCLEOTIDE SEQUENCE</scope>
    <source>
        <strain evidence="11">IBE-C5619</strain>
    </source>
</reference>
<comment type="subcellular location">
    <subcellularLocation>
        <location evidence="1">Membrane</location>
    </subcellularLocation>
</comment>
<dbReference type="Pfam" id="PF01062">
    <property type="entry name" value="Bestrophin"/>
    <property type="match status" value="1"/>
</dbReference>
<dbReference type="GO" id="GO:0034707">
    <property type="term" value="C:chloride channel complex"/>
    <property type="evidence" value="ECO:0007669"/>
    <property type="project" value="UniProtKB-KW"/>
</dbReference>
<keyword evidence="5" id="KW-0407">Ion channel</keyword>
<feature type="transmembrane region" description="Helical" evidence="10">
    <location>
        <begin position="457"/>
        <end position="480"/>
    </location>
</feature>
<feature type="compositionally biased region" description="Low complexity" evidence="9">
    <location>
        <begin position="162"/>
        <end position="171"/>
    </location>
</feature>
<keyword evidence="4 10" id="KW-0472">Membrane</keyword>
<feature type="compositionally biased region" description="Low complexity" evidence="9">
    <location>
        <begin position="208"/>
        <end position="228"/>
    </location>
</feature>
<name>A0A8J5ZGC6_GALPY</name>
<feature type="compositionally biased region" description="Low complexity" evidence="9">
    <location>
        <begin position="300"/>
        <end position="314"/>
    </location>
</feature>
<evidence type="ECO:0000256" key="2">
    <source>
        <dbReference type="ARBA" id="ARBA00022692"/>
    </source>
</evidence>
<evidence type="ECO:0000256" key="8">
    <source>
        <dbReference type="ARBA" id="ARBA00034769"/>
    </source>
</evidence>
<evidence type="ECO:0000256" key="5">
    <source>
        <dbReference type="ARBA" id="ARBA00023173"/>
    </source>
</evidence>
<evidence type="ECO:0000256" key="6">
    <source>
        <dbReference type="ARBA" id="ARBA00023214"/>
    </source>
</evidence>
<feature type="region of interest" description="Disordered" evidence="9">
    <location>
        <begin position="810"/>
        <end position="858"/>
    </location>
</feature>
<evidence type="ECO:0000313" key="12">
    <source>
        <dbReference type="Proteomes" id="UP000700334"/>
    </source>
</evidence>
<organism evidence="11 12">
    <name type="scientific">Galemys pyrenaicus</name>
    <name type="common">Iberian desman</name>
    <name type="synonym">Pyrenean desman</name>
    <dbReference type="NCBI Taxonomy" id="202257"/>
    <lineage>
        <taxon>Eukaryota</taxon>
        <taxon>Metazoa</taxon>
        <taxon>Chordata</taxon>
        <taxon>Craniata</taxon>
        <taxon>Vertebrata</taxon>
        <taxon>Euteleostomi</taxon>
        <taxon>Mammalia</taxon>
        <taxon>Eutheria</taxon>
        <taxon>Laurasiatheria</taxon>
        <taxon>Eulipotyphla</taxon>
        <taxon>Talpidae</taxon>
        <taxon>Galemys</taxon>
    </lineage>
</organism>
<dbReference type="Proteomes" id="UP000700334">
    <property type="component" value="Unassembled WGS sequence"/>
</dbReference>
<dbReference type="EMBL" id="JAGFMF010012242">
    <property type="protein sequence ID" value="KAG8505691.1"/>
    <property type="molecule type" value="Genomic_DNA"/>
</dbReference>
<feature type="region of interest" description="Disordered" evidence="9">
    <location>
        <begin position="1009"/>
        <end position="1030"/>
    </location>
</feature>
<feature type="transmembrane region" description="Helical" evidence="10">
    <location>
        <begin position="656"/>
        <end position="674"/>
    </location>
</feature>
<gene>
    <name evidence="11" type="ORF">J0S82_019085</name>
</gene>
<keyword evidence="5" id="KW-0406">Ion transport</keyword>
<keyword evidence="2 10" id="KW-0812">Transmembrane</keyword>
<dbReference type="PANTHER" id="PTHR10736">
    <property type="entry name" value="BESTROPHIN"/>
    <property type="match status" value="1"/>
</dbReference>
<comment type="catalytic activity">
    <reaction evidence="7">
        <text>chloride(in) = chloride(out)</text>
        <dbReference type="Rhea" id="RHEA:29823"/>
        <dbReference type="ChEBI" id="CHEBI:17996"/>
    </reaction>
</comment>
<accession>A0A8J5ZGC6</accession>
<feature type="compositionally biased region" description="Basic and acidic residues" evidence="9">
    <location>
        <begin position="817"/>
        <end position="830"/>
    </location>
</feature>
<evidence type="ECO:0000256" key="9">
    <source>
        <dbReference type="SAM" id="MobiDB-lite"/>
    </source>
</evidence>
<dbReference type="PANTHER" id="PTHR10736:SF4">
    <property type="entry name" value="BESTROPHIN-1"/>
    <property type="match status" value="1"/>
</dbReference>
<protein>
    <submittedName>
        <fullName evidence="11">Bestrophin-1</fullName>
    </submittedName>
</protein>
<evidence type="ECO:0000256" key="7">
    <source>
        <dbReference type="ARBA" id="ARBA00024167"/>
    </source>
</evidence>
<feature type="region of interest" description="Disordered" evidence="9">
    <location>
        <begin position="117"/>
        <end position="314"/>
    </location>
</feature>
<keyword evidence="12" id="KW-1185">Reference proteome</keyword>
<keyword evidence="3 10" id="KW-1133">Transmembrane helix</keyword>
<evidence type="ECO:0000256" key="10">
    <source>
        <dbReference type="SAM" id="Phobius"/>
    </source>
</evidence>
<feature type="compositionally biased region" description="Low complexity" evidence="9">
    <location>
        <begin position="46"/>
        <end position="63"/>
    </location>
</feature>
<sequence length="1030" mass="113249">MDTPAGLLLLLPSGGQIPRPAQQPEAVFGPSAPDTRRCFRRPSTWGSSVVHTPSSSGSPSPSHLPRAPKERGGVGAVSPTTGRRAAQPSLPSALPALCGVSCAPAAGGLPVPLPSALEPRAGLRPPGTSRWTSPAGTLVPSPGGRGRRRPARAREPTRSTSRRLWAPARRFPAPPPRSPCAAPRRVPARPPPAPPRPGRRRGPVLSTAGLSARPARAGPASPALASGGHVAEGGGPRTRAPPRPPDRRRELAAPARPSPTRPPARDRATAGAGRRARSPIPRPSCFGASFRQSPSPQHIAAPTATPTRATPARGPAVAPGLLSPPLCPAPGTIHPSRPGHLLRGAAALETADAQSSYLVLCHSEQDALQSLPPASSRGPVPTQRLAMTVTYSSQVANARLCSFSRLLLCWRGSIYKLLYGEFLLFLAGYYAIRFIYRNILTEDQQVMFEKLSLHCNGYIQLIPISFVLGFYVTLVVTRWWNQYENMPWPDRLMNLVSGIVEGKDEEGRLLRRTLMRYANLGNVLILRSVSTAVYKRFPSPQHLVMAGFMTPAERKHLEKFSLPHNVFWVPWVWFVNLSVKAWLAGRIRDPTLLQCLLNEMNNLRAQCSHLYAYDWISIPLVYTQVVTVAVYSFFLACLVGRQFLNPAKNYPGHEMDLIIPLFTFLQFFFYAGWLKVAEQLINPFGEDDDDFETNWIVDRSLQVSLLAVDEMHQDLPPMERDMYWNELEPHPPYTAASAQSRRSSFFGSTFNISMHKKDMEFQLEQEEHPYTNIICRFLGTHSHKYHPPRTNSKTKLFGPKKEVLQKGHHPLRAGQNPRDRGDSWRMKGQDGFRSAAPCGKSRYPSAQRTPLSPSPLVFPPEKKAPTRLHGMPGVQGTVPDWSGQPVATGNKNCFELLPACAGASVKHPELYSHGMKTVAFDLTGRSEVPEFHRIEPRLEQSTSNTHTALEGPGDPPWTLETRSVLCPHRDHCISPRGDLPQPPLDLSLLCLHFLCCHCQSRLHVPRTGSGYAPSHLGRGRGEGLGRGSFH</sequence>
<feature type="region of interest" description="Disordered" evidence="9">
    <location>
        <begin position="13"/>
        <end position="89"/>
    </location>
</feature>
<comment type="similarity">
    <text evidence="8">Belongs to the anion channel-forming bestrophin (TC 1.A.46) family. Calcium-sensitive chloride channel subfamily.</text>
</comment>
<keyword evidence="6" id="KW-0868">Chloride</keyword>
<evidence type="ECO:0000256" key="1">
    <source>
        <dbReference type="ARBA" id="ARBA00004370"/>
    </source>
</evidence>
<comment type="caution">
    <text evidence="11">The sequence shown here is derived from an EMBL/GenBank/DDBJ whole genome shotgun (WGS) entry which is preliminary data.</text>
</comment>
<keyword evidence="5" id="KW-0813">Transport</keyword>
<evidence type="ECO:0000256" key="4">
    <source>
        <dbReference type="ARBA" id="ARBA00023136"/>
    </source>
</evidence>
<feature type="transmembrane region" description="Helical" evidence="10">
    <location>
        <begin position="417"/>
        <end position="436"/>
    </location>
</feature>
<evidence type="ECO:0000256" key="3">
    <source>
        <dbReference type="ARBA" id="ARBA00022989"/>
    </source>
</evidence>
<dbReference type="InterPro" id="IPR000615">
    <property type="entry name" value="Bestrophin"/>
</dbReference>
<evidence type="ECO:0000313" key="11">
    <source>
        <dbReference type="EMBL" id="KAG8505691.1"/>
    </source>
</evidence>
<proteinExistence type="inferred from homology"/>
<dbReference type="AlphaFoldDB" id="A0A8J5ZGC6"/>
<feature type="transmembrane region" description="Helical" evidence="10">
    <location>
        <begin position="621"/>
        <end position="644"/>
    </location>
</feature>
<dbReference type="GO" id="GO:0005254">
    <property type="term" value="F:chloride channel activity"/>
    <property type="evidence" value="ECO:0007669"/>
    <property type="project" value="UniProtKB-KW"/>
</dbReference>
<dbReference type="InterPro" id="IPR021134">
    <property type="entry name" value="Bestrophin-like"/>
</dbReference>
<keyword evidence="5" id="KW-0869">Chloride channel</keyword>